<protein>
    <submittedName>
        <fullName evidence="1">Uncharacterized protein</fullName>
    </submittedName>
</protein>
<name>A0A7Y7IVH0_9PROT</name>
<dbReference type="AlphaFoldDB" id="A0A7Y7IVH0"/>
<reference evidence="1 2" key="1">
    <citation type="submission" date="2020-06" db="EMBL/GenBank/DDBJ databases">
        <title>Description of novel acetic acid bacteria.</title>
        <authorList>
            <person name="Sombolestani A."/>
        </authorList>
    </citation>
    <scope>NUCLEOTIDE SEQUENCE [LARGE SCALE GENOMIC DNA]</scope>
    <source>
        <strain evidence="1 2">LMG 31431</strain>
    </source>
</reference>
<evidence type="ECO:0000313" key="2">
    <source>
        <dbReference type="Proteomes" id="UP000534870"/>
    </source>
</evidence>
<gene>
    <name evidence="1" type="ORF">HUK84_06665</name>
</gene>
<dbReference type="RefSeq" id="WP_176639584.1">
    <property type="nucleotide sequence ID" value="NZ_JABXXP010000080.1"/>
</dbReference>
<proteinExistence type="predicted"/>
<comment type="caution">
    <text evidence="1">The sequence shown here is derived from an EMBL/GenBank/DDBJ whole genome shotgun (WGS) entry which is preliminary data.</text>
</comment>
<dbReference type="Proteomes" id="UP000534870">
    <property type="component" value="Unassembled WGS sequence"/>
</dbReference>
<evidence type="ECO:0000313" key="1">
    <source>
        <dbReference type="EMBL" id="NVN10828.1"/>
    </source>
</evidence>
<dbReference type="EMBL" id="JABXXP010000080">
    <property type="protein sequence ID" value="NVN10828.1"/>
    <property type="molecule type" value="Genomic_DNA"/>
</dbReference>
<sequence>MKATADMLNNRYKLLTKAVEQAVGAHKEYNEDRQGRRVLARTWMPEQVRERVRAANAPFAVPV</sequence>
<accession>A0A7Y7IVH0</accession>
<organism evidence="1 2">
    <name type="scientific">Nguyenibacter vanlangensis</name>
    <dbReference type="NCBI Taxonomy" id="1216886"/>
    <lineage>
        <taxon>Bacteria</taxon>
        <taxon>Pseudomonadati</taxon>
        <taxon>Pseudomonadota</taxon>
        <taxon>Alphaproteobacteria</taxon>
        <taxon>Acetobacterales</taxon>
        <taxon>Acetobacteraceae</taxon>
        <taxon>Nguyenibacter</taxon>
    </lineage>
</organism>